<name>A0A1Q3FBF7_CULTA</name>
<proteinExistence type="inferred from homology"/>
<organism evidence="3">
    <name type="scientific">Culex tarsalis</name>
    <name type="common">Encephalitis mosquito</name>
    <dbReference type="NCBI Taxonomy" id="7177"/>
    <lineage>
        <taxon>Eukaryota</taxon>
        <taxon>Metazoa</taxon>
        <taxon>Ecdysozoa</taxon>
        <taxon>Arthropoda</taxon>
        <taxon>Hexapoda</taxon>
        <taxon>Insecta</taxon>
        <taxon>Pterygota</taxon>
        <taxon>Neoptera</taxon>
        <taxon>Endopterygota</taxon>
        <taxon>Diptera</taxon>
        <taxon>Nematocera</taxon>
        <taxon>Culicoidea</taxon>
        <taxon>Culicidae</taxon>
        <taxon>Culicinae</taxon>
        <taxon>Culicini</taxon>
        <taxon>Culex</taxon>
        <taxon>Culex</taxon>
    </lineage>
</organism>
<evidence type="ECO:0000313" key="3">
    <source>
        <dbReference type="EMBL" id="JAV24890.1"/>
    </source>
</evidence>
<dbReference type="GO" id="GO:0012505">
    <property type="term" value="C:endomembrane system"/>
    <property type="evidence" value="ECO:0007669"/>
    <property type="project" value="TreeGrafter"/>
</dbReference>
<keyword evidence="2" id="KW-0175">Coiled coil</keyword>
<evidence type="ECO:0000256" key="1">
    <source>
        <dbReference type="ARBA" id="ARBA00007478"/>
    </source>
</evidence>
<sequence>MNEADIPIDIHAGKLQDWLVSRRIVAKTWHQNVREVRSKISSALTDMPAHDGLVQLLKGAHINYFHCQQIIDILKTTEADSKNVFGRYGSQRMKDWQEILKLYERDSLYLAEAAQILVRNINFEVPGIRKQIKNFEQLADEAEKKIVDLQRSETVVMGEYQTLCKQLGIAGENIRQELVKKVGELPEMLNKIASSVPALKKALELYAAFLSNAGCLPVLRHVATAGNTTVYEFLYSEPPLSIEEPPVKFKTEEEPAEDPAGGGIDFGDDNADAINFGDDAAGTIDFGDGGEVNLEVGDIDWGAPADDGGAAAEVDFSISLEESGIVVESDGNAGGVARGEEAYCMFDSPEYREKFINELLELEAFLRMRLYELSTADKVQILSLTMMDNFPDHDAKSLTQMLSHVDVVYSNLTSAQIQHLHQIKHSPKYVDILAGKLTQKLRAIEKMKDTARAKRDQAASFRSQAVDLQPTLAKIIEQTRTLQGQIERDISRRYKNRVVNLMGANL</sequence>
<dbReference type="Pfam" id="PF05600">
    <property type="entry name" value="CDK5RAP3"/>
    <property type="match status" value="1"/>
</dbReference>
<dbReference type="AlphaFoldDB" id="A0A1Q3FBF7"/>
<dbReference type="PANTHER" id="PTHR14894">
    <property type="entry name" value="CDK5 REGULATORY SUBUNIT-ASSOCIATED PROTEIN 3"/>
    <property type="match status" value="1"/>
</dbReference>
<dbReference type="GO" id="GO:0007346">
    <property type="term" value="P:regulation of mitotic cell cycle"/>
    <property type="evidence" value="ECO:0007669"/>
    <property type="project" value="TreeGrafter"/>
</dbReference>
<dbReference type="PANTHER" id="PTHR14894:SF0">
    <property type="entry name" value="CDK5 REGULATORY SUBUNIT-ASSOCIATED PROTEIN 3"/>
    <property type="match status" value="1"/>
</dbReference>
<evidence type="ECO:0000256" key="2">
    <source>
        <dbReference type="SAM" id="Coils"/>
    </source>
</evidence>
<reference evidence="3" key="1">
    <citation type="submission" date="2017-01" db="EMBL/GenBank/DDBJ databases">
        <title>A deep insight into the sialotranscriptome of adult male and female Cluex tarsalis mosquitoes.</title>
        <authorList>
            <person name="Ribeiro J.M."/>
            <person name="Moreira F."/>
            <person name="Bernard K.A."/>
            <person name="Calvo E."/>
        </authorList>
    </citation>
    <scope>NUCLEOTIDE SEQUENCE</scope>
    <source>
        <strain evidence="3">Kern County</strain>
        <tissue evidence="3">Salivary glands</tissue>
    </source>
</reference>
<dbReference type="InterPro" id="IPR008491">
    <property type="entry name" value="CDK5RAP3"/>
</dbReference>
<comment type="similarity">
    <text evidence="1">Belongs to the CDK5RAP3 family.</text>
</comment>
<accession>A0A1Q3FBF7</accession>
<dbReference type="EMBL" id="GFDL01010155">
    <property type="protein sequence ID" value="JAV24890.1"/>
    <property type="molecule type" value="Transcribed_RNA"/>
</dbReference>
<feature type="coiled-coil region" evidence="2">
    <location>
        <begin position="125"/>
        <end position="152"/>
    </location>
</feature>
<protein>
    <submittedName>
        <fullName evidence="3">Putative cdk5 activator-binding protein</fullName>
    </submittedName>
</protein>